<feature type="domain" description="DUF7702" evidence="2">
    <location>
        <begin position="11"/>
        <end position="240"/>
    </location>
</feature>
<feature type="transmembrane region" description="Helical" evidence="1">
    <location>
        <begin position="98"/>
        <end position="122"/>
    </location>
</feature>
<dbReference type="PANTHER" id="PTHR42109">
    <property type="entry name" value="UNPLACED GENOMIC SCAFFOLD UM_SCAF_CONTIG_1.265, WHOLE GENOME SHOTGUN SEQUENCE"/>
    <property type="match status" value="1"/>
</dbReference>
<dbReference type="InterPro" id="IPR056119">
    <property type="entry name" value="DUF7702"/>
</dbReference>
<evidence type="ECO:0000313" key="3">
    <source>
        <dbReference type="EMBL" id="OJJ42751.1"/>
    </source>
</evidence>
<feature type="transmembrane region" description="Helical" evidence="1">
    <location>
        <begin position="67"/>
        <end position="86"/>
    </location>
</feature>
<organism evidence="3 4">
    <name type="scientific">Penicilliopsis zonata CBS 506.65</name>
    <dbReference type="NCBI Taxonomy" id="1073090"/>
    <lineage>
        <taxon>Eukaryota</taxon>
        <taxon>Fungi</taxon>
        <taxon>Dikarya</taxon>
        <taxon>Ascomycota</taxon>
        <taxon>Pezizomycotina</taxon>
        <taxon>Eurotiomycetes</taxon>
        <taxon>Eurotiomycetidae</taxon>
        <taxon>Eurotiales</taxon>
        <taxon>Aspergillaceae</taxon>
        <taxon>Penicilliopsis</taxon>
    </lineage>
</organism>
<dbReference type="OrthoDB" id="2560628at2759"/>
<proteinExistence type="predicted"/>
<keyword evidence="1" id="KW-1133">Transmembrane helix</keyword>
<reference evidence="4" key="1">
    <citation type="journal article" date="2017" name="Genome Biol.">
        <title>Comparative genomics reveals high biological diversity and specific adaptations in the industrially and medically important fungal genus Aspergillus.</title>
        <authorList>
            <person name="de Vries R.P."/>
            <person name="Riley R."/>
            <person name="Wiebenga A."/>
            <person name="Aguilar-Osorio G."/>
            <person name="Amillis S."/>
            <person name="Uchima C.A."/>
            <person name="Anderluh G."/>
            <person name="Asadollahi M."/>
            <person name="Askin M."/>
            <person name="Barry K."/>
            <person name="Battaglia E."/>
            <person name="Bayram O."/>
            <person name="Benocci T."/>
            <person name="Braus-Stromeyer S.A."/>
            <person name="Caldana C."/>
            <person name="Canovas D."/>
            <person name="Cerqueira G.C."/>
            <person name="Chen F."/>
            <person name="Chen W."/>
            <person name="Choi C."/>
            <person name="Clum A."/>
            <person name="Dos Santos R.A."/>
            <person name="Damasio A.R."/>
            <person name="Diallinas G."/>
            <person name="Emri T."/>
            <person name="Fekete E."/>
            <person name="Flipphi M."/>
            <person name="Freyberg S."/>
            <person name="Gallo A."/>
            <person name="Gournas C."/>
            <person name="Habgood R."/>
            <person name="Hainaut M."/>
            <person name="Harispe M.L."/>
            <person name="Henrissat B."/>
            <person name="Hilden K.S."/>
            <person name="Hope R."/>
            <person name="Hossain A."/>
            <person name="Karabika E."/>
            <person name="Karaffa L."/>
            <person name="Karanyi Z."/>
            <person name="Krasevec N."/>
            <person name="Kuo A."/>
            <person name="Kusch H."/>
            <person name="LaButti K."/>
            <person name="Lagendijk E.L."/>
            <person name="Lapidus A."/>
            <person name="Levasseur A."/>
            <person name="Lindquist E."/>
            <person name="Lipzen A."/>
            <person name="Logrieco A.F."/>
            <person name="MacCabe A."/>
            <person name="Maekelae M.R."/>
            <person name="Malavazi I."/>
            <person name="Melin P."/>
            <person name="Meyer V."/>
            <person name="Mielnichuk N."/>
            <person name="Miskei M."/>
            <person name="Molnar A.P."/>
            <person name="Mule G."/>
            <person name="Ngan C.Y."/>
            <person name="Orejas M."/>
            <person name="Orosz E."/>
            <person name="Ouedraogo J.P."/>
            <person name="Overkamp K.M."/>
            <person name="Park H.-S."/>
            <person name="Perrone G."/>
            <person name="Piumi F."/>
            <person name="Punt P.J."/>
            <person name="Ram A.F."/>
            <person name="Ramon A."/>
            <person name="Rauscher S."/>
            <person name="Record E."/>
            <person name="Riano-Pachon D.M."/>
            <person name="Robert V."/>
            <person name="Roehrig J."/>
            <person name="Ruller R."/>
            <person name="Salamov A."/>
            <person name="Salih N.S."/>
            <person name="Samson R.A."/>
            <person name="Sandor E."/>
            <person name="Sanguinetti M."/>
            <person name="Schuetze T."/>
            <person name="Sepcic K."/>
            <person name="Shelest E."/>
            <person name="Sherlock G."/>
            <person name="Sophianopoulou V."/>
            <person name="Squina F.M."/>
            <person name="Sun H."/>
            <person name="Susca A."/>
            <person name="Todd R.B."/>
            <person name="Tsang A."/>
            <person name="Unkles S.E."/>
            <person name="van de Wiele N."/>
            <person name="van Rossen-Uffink D."/>
            <person name="Oliveira J.V."/>
            <person name="Vesth T.C."/>
            <person name="Visser J."/>
            <person name="Yu J.-H."/>
            <person name="Zhou M."/>
            <person name="Andersen M.R."/>
            <person name="Archer D.B."/>
            <person name="Baker S.E."/>
            <person name="Benoit I."/>
            <person name="Brakhage A.A."/>
            <person name="Braus G.H."/>
            <person name="Fischer R."/>
            <person name="Frisvad J.C."/>
            <person name="Goldman G.H."/>
            <person name="Houbraken J."/>
            <person name="Oakley B."/>
            <person name="Pocsi I."/>
            <person name="Scazzocchio C."/>
            <person name="Seiboth B."/>
            <person name="vanKuyk P.A."/>
            <person name="Wortman J."/>
            <person name="Dyer P.S."/>
            <person name="Grigoriev I.V."/>
        </authorList>
    </citation>
    <scope>NUCLEOTIDE SEQUENCE [LARGE SCALE GENOMIC DNA]</scope>
    <source>
        <strain evidence="4">CBS 506.65</strain>
    </source>
</reference>
<feature type="transmembrane region" description="Helical" evidence="1">
    <location>
        <begin position="181"/>
        <end position="204"/>
    </location>
</feature>
<evidence type="ECO:0000259" key="2">
    <source>
        <dbReference type="Pfam" id="PF24800"/>
    </source>
</evidence>
<dbReference type="Proteomes" id="UP000184188">
    <property type="component" value="Unassembled WGS sequence"/>
</dbReference>
<dbReference type="GeneID" id="34614024"/>
<keyword evidence="1" id="KW-0812">Transmembrane</keyword>
<dbReference type="EMBL" id="KV878357">
    <property type="protein sequence ID" value="OJJ42751.1"/>
    <property type="molecule type" value="Genomic_DNA"/>
</dbReference>
<feature type="transmembrane region" description="Helical" evidence="1">
    <location>
        <begin position="34"/>
        <end position="55"/>
    </location>
</feature>
<dbReference type="AlphaFoldDB" id="A0A1L9S6E9"/>
<feature type="transmembrane region" description="Helical" evidence="1">
    <location>
        <begin position="6"/>
        <end position="27"/>
    </location>
</feature>
<keyword evidence="4" id="KW-1185">Reference proteome</keyword>
<protein>
    <recommendedName>
        <fullName evidence="2">DUF7702 domain-containing protein</fullName>
    </recommendedName>
</protein>
<name>A0A1L9S6E9_9EURO</name>
<feature type="transmembrane region" description="Helical" evidence="1">
    <location>
        <begin position="216"/>
        <end position="238"/>
    </location>
</feature>
<evidence type="ECO:0000256" key="1">
    <source>
        <dbReference type="SAM" id="Phobius"/>
    </source>
</evidence>
<dbReference type="VEuPathDB" id="FungiDB:ASPZODRAFT_20276"/>
<keyword evidence="1" id="KW-0472">Membrane</keyword>
<dbReference type="PANTHER" id="PTHR42109:SF3">
    <property type="entry name" value="INTEGRAL MEMBRANE PROTEIN (AFU_ORTHOLOGUE AFUA_5G00100)"/>
    <property type="match status" value="1"/>
</dbReference>
<feature type="transmembrane region" description="Helical" evidence="1">
    <location>
        <begin position="142"/>
        <end position="165"/>
    </location>
</feature>
<accession>A0A1L9S6E9</accession>
<dbReference type="Pfam" id="PF24800">
    <property type="entry name" value="DUF7702"/>
    <property type="match status" value="1"/>
</dbReference>
<sequence length="251" mass="27597">MTPDEQLLRGQLAIFCILIVPAQYVFFKHGLGGFMGWLFVLSFCAIRIVGCAMEIHEENQPTLSTAALIVSSLGLSPILLALMGVLEEARNARSGRRGGWLQLIIVTQYHALVIVAIVLILIHASSLLSAHRTSTAKTFIDAGFALLCASWLFICVFTLVSVAFVREKSMNIELYRGGTRLLYAVMICLPFVGMRMVYATIVYAADNTTAESSFGLRVAFGVVTEFVVAIVLLVAGVMTRNLQRERKRTEC</sequence>
<evidence type="ECO:0000313" key="4">
    <source>
        <dbReference type="Proteomes" id="UP000184188"/>
    </source>
</evidence>
<dbReference type="RefSeq" id="XP_022577261.1">
    <property type="nucleotide sequence ID" value="XM_022727560.1"/>
</dbReference>
<gene>
    <name evidence="3" type="ORF">ASPZODRAFT_20276</name>
</gene>